<dbReference type="RefSeq" id="XP_070893457.1">
    <property type="nucleotide sequence ID" value="XM_071047141.1"/>
</dbReference>
<proteinExistence type="predicted"/>
<name>A0ABR4JGX2_9EURO</name>
<feature type="region of interest" description="Disordered" evidence="1">
    <location>
        <begin position="530"/>
        <end position="560"/>
    </location>
</feature>
<keyword evidence="3" id="KW-1185">Reference proteome</keyword>
<evidence type="ECO:0000313" key="2">
    <source>
        <dbReference type="EMBL" id="KAL2839288.1"/>
    </source>
</evidence>
<dbReference type="Proteomes" id="UP001610444">
    <property type="component" value="Unassembled WGS sequence"/>
</dbReference>
<protein>
    <submittedName>
        <fullName evidence="2">Uncharacterized protein</fullName>
    </submittedName>
</protein>
<organism evidence="2 3">
    <name type="scientific">Aspergillus pseudodeflectus</name>
    <dbReference type="NCBI Taxonomy" id="176178"/>
    <lineage>
        <taxon>Eukaryota</taxon>
        <taxon>Fungi</taxon>
        <taxon>Dikarya</taxon>
        <taxon>Ascomycota</taxon>
        <taxon>Pezizomycotina</taxon>
        <taxon>Eurotiomycetes</taxon>
        <taxon>Eurotiomycetidae</taxon>
        <taxon>Eurotiales</taxon>
        <taxon>Aspergillaceae</taxon>
        <taxon>Aspergillus</taxon>
        <taxon>Aspergillus subgen. Nidulantes</taxon>
    </lineage>
</organism>
<evidence type="ECO:0000256" key="1">
    <source>
        <dbReference type="SAM" id="MobiDB-lite"/>
    </source>
</evidence>
<gene>
    <name evidence="2" type="ORF">BJX68DRAFT_272163</name>
</gene>
<evidence type="ECO:0000313" key="3">
    <source>
        <dbReference type="Proteomes" id="UP001610444"/>
    </source>
</evidence>
<reference evidence="2 3" key="1">
    <citation type="submission" date="2024-07" db="EMBL/GenBank/DDBJ databases">
        <title>Section-level genome sequencing and comparative genomics of Aspergillus sections Usti and Cavernicolus.</title>
        <authorList>
            <consortium name="Lawrence Berkeley National Laboratory"/>
            <person name="Nybo J.L."/>
            <person name="Vesth T.C."/>
            <person name="Theobald S."/>
            <person name="Frisvad J.C."/>
            <person name="Larsen T.O."/>
            <person name="Kjaerboelling I."/>
            <person name="Rothschild-Mancinelli K."/>
            <person name="Lyhne E.K."/>
            <person name="Kogle M.E."/>
            <person name="Barry K."/>
            <person name="Clum A."/>
            <person name="Na H."/>
            <person name="Ledsgaard L."/>
            <person name="Lin J."/>
            <person name="Lipzen A."/>
            <person name="Kuo A."/>
            <person name="Riley R."/>
            <person name="Mondo S."/>
            <person name="LaButti K."/>
            <person name="Haridas S."/>
            <person name="Pangalinan J."/>
            <person name="Salamov A.A."/>
            <person name="Simmons B.A."/>
            <person name="Magnuson J.K."/>
            <person name="Chen J."/>
            <person name="Drula E."/>
            <person name="Henrissat B."/>
            <person name="Wiebenga A."/>
            <person name="Lubbers R.J."/>
            <person name="Gomes A.C."/>
            <person name="Macurrencykelacurrency M.R."/>
            <person name="Stajich J."/>
            <person name="Grigoriev I.V."/>
            <person name="Mortensen U.H."/>
            <person name="De vries R.P."/>
            <person name="Baker S.E."/>
            <person name="Andersen M.R."/>
        </authorList>
    </citation>
    <scope>NUCLEOTIDE SEQUENCE [LARGE SCALE GENOMIC DNA]</scope>
    <source>
        <strain evidence="2 3">CBS 756.74</strain>
    </source>
</reference>
<comment type="caution">
    <text evidence="2">The sequence shown here is derived from an EMBL/GenBank/DDBJ whole genome shotgun (WGS) entry which is preliminary data.</text>
</comment>
<dbReference type="GeneID" id="98162305"/>
<accession>A0ABR4JGX2</accession>
<dbReference type="EMBL" id="JBFXLR010000075">
    <property type="protein sequence ID" value="KAL2839288.1"/>
    <property type="molecule type" value="Genomic_DNA"/>
</dbReference>
<sequence>MVQTVNIGNWGFGLPYYFAEQPLDLDAEEVGLVSKAVCLAGLQHLEEDILSKVSTPLARNPPLVALLVACLPNVSTIYAHIPDADPYLHSVLLAASERPCTMLTNLKTIYLLPEVPILEPDAPEFKSNSAYYPALSLDVAWPALYLPSLRALYLYNLETQGLADLLASQNPKHGRECLITRLSIATHKDSKCLPEDISALLALPKALTSVSLFWNNYKFKTGPAKKDVMYKVSNNQVWRALQQHSSSLESIDVFHGISTGHHNIMDHFGPLTLFKAMRSLTVQAEVLLGWDDSNLLTCLPPGVRTLTLIVDTVRRARLPGLFCQLGLLVQSGKPPVKRLRLCENNPKYMPGQRESDILEAYQNLLSVCAQHNVSFGVVGYWSPGATDCPIASGGRCPWIWRKTMHMMGTGIHRREKVRTRLVRREFGESSSSGGEDETGFAYGVHTVPFTDHRGRASFMVFEARDPPKLPPLISCSFYFTHPDTEPGSLDLAGLFRAIENQKDDFHVRLDIYFLPSASETDCTAHYRAERATRADSRVQMQESRQRRRAESIPPPLPRPLPGMIQRLQGREGYEGALCICADPNWNKNSSNGNPQQTFSCVQFWARDKVEETGLPSRFTEVFPLAGNTESAVSGWVWNLAHGFLDEFLGPYQKAERKGWGYW</sequence>